<dbReference type="EMBL" id="JAMOIM010000014">
    <property type="protein sequence ID" value="MCW6510299.1"/>
    <property type="molecule type" value="Genomic_DNA"/>
</dbReference>
<accession>A0AA41YY66</accession>
<evidence type="ECO:0000313" key="1">
    <source>
        <dbReference type="EMBL" id="MCW6510299.1"/>
    </source>
</evidence>
<sequence>MQGLLIASLSLIGVLIGATLQYAYGQRLEAKKLLSNQKALAYTDYFKAAAGLSQGRTADLLALTADAKTRICLFGTPDVVRALKDLEEVGAILSEPKGQIAMAAIMNAMRADLLGTRSVPGTSDLSAVLFGMQ</sequence>
<name>A0AA41YY66_9HYPH</name>
<dbReference type="AlphaFoldDB" id="A0AA41YY66"/>
<evidence type="ECO:0000313" key="2">
    <source>
        <dbReference type="Proteomes" id="UP001165667"/>
    </source>
</evidence>
<proteinExistence type="predicted"/>
<dbReference type="RefSeq" id="WP_282586670.1">
    <property type="nucleotide sequence ID" value="NZ_JAMOIM010000014.1"/>
</dbReference>
<keyword evidence="2" id="KW-1185">Reference proteome</keyword>
<protein>
    <submittedName>
        <fullName evidence="1">Uncharacterized protein</fullName>
    </submittedName>
</protein>
<organism evidence="1 2">
    <name type="scientific">Lichenifustis flavocetrariae</name>
    <dbReference type="NCBI Taxonomy" id="2949735"/>
    <lineage>
        <taxon>Bacteria</taxon>
        <taxon>Pseudomonadati</taxon>
        <taxon>Pseudomonadota</taxon>
        <taxon>Alphaproteobacteria</taxon>
        <taxon>Hyphomicrobiales</taxon>
        <taxon>Lichenihabitantaceae</taxon>
        <taxon>Lichenifustis</taxon>
    </lineage>
</organism>
<dbReference type="Proteomes" id="UP001165667">
    <property type="component" value="Unassembled WGS sequence"/>
</dbReference>
<reference evidence="1" key="1">
    <citation type="submission" date="2022-05" db="EMBL/GenBank/DDBJ databases">
        <authorList>
            <person name="Pankratov T."/>
        </authorList>
    </citation>
    <scope>NUCLEOTIDE SEQUENCE</scope>
    <source>
        <strain evidence="1">BP6-180914</strain>
    </source>
</reference>
<comment type="caution">
    <text evidence="1">The sequence shown here is derived from an EMBL/GenBank/DDBJ whole genome shotgun (WGS) entry which is preliminary data.</text>
</comment>
<gene>
    <name evidence="1" type="ORF">M8523_19975</name>
</gene>